<dbReference type="InterPro" id="IPR011990">
    <property type="entry name" value="TPR-like_helical_dom_sf"/>
</dbReference>
<feature type="chain" id="PRO_5020637247" evidence="8">
    <location>
        <begin position="44"/>
        <end position="469"/>
    </location>
</feature>
<dbReference type="CDD" id="cd07324">
    <property type="entry name" value="M48C_Oma1-like"/>
    <property type="match status" value="1"/>
</dbReference>
<evidence type="ECO:0000256" key="5">
    <source>
        <dbReference type="ARBA" id="ARBA00022833"/>
    </source>
</evidence>
<dbReference type="Gene3D" id="1.25.40.10">
    <property type="entry name" value="Tetratricopeptide repeat domain"/>
    <property type="match status" value="1"/>
</dbReference>
<keyword evidence="5" id="KW-0862">Zinc</keyword>
<evidence type="ECO:0000256" key="2">
    <source>
        <dbReference type="ARBA" id="ARBA00022670"/>
    </source>
</evidence>
<dbReference type="GO" id="GO:0046872">
    <property type="term" value="F:metal ion binding"/>
    <property type="evidence" value="ECO:0007669"/>
    <property type="project" value="UniProtKB-KW"/>
</dbReference>
<keyword evidence="3" id="KW-0479">Metal-binding</keyword>
<comment type="cofactor">
    <cofactor evidence="1">
        <name>Zn(2+)</name>
        <dbReference type="ChEBI" id="CHEBI:29105"/>
    </cofactor>
</comment>
<dbReference type="AlphaFoldDB" id="A0A4R3ME97"/>
<dbReference type="GO" id="GO:0051603">
    <property type="term" value="P:proteolysis involved in protein catabolic process"/>
    <property type="evidence" value="ECO:0007669"/>
    <property type="project" value="TreeGrafter"/>
</dbReference>
<organism evidence="10 11">
    <name type="scientific">Tepidamorphus gemmatus</name>
    <dbReference type="NCBI Taxonomy" id="747076"/>
    <lineage>
        <taxon>Bacteria</taxon>
        <taxon>Pseudomonadati</taxon>
        <taxon>Pseudomonadota</taxon>
        <taxon>Alphaproteobacteria</taxon>
        <taxon>Hyphomicrobiales</taxon>
        <taxon>Tepidamorphaceae</taxon>
        <taxon>Tepidamorphus</taxon>
    </lineage>
</organism>
<keyword evidence="7" id="KW-0802">TPR repeat</keyword>
<feature type="signal peptide" evidence="8">
    <location>
        <begin position="1"/>
        <end position="43"/>
    </location>
</feature>
<evidence type="ECO:0000313" key="11">
    <source>
        <dbReference type="Proteomes" id="UP000295678"/>
    </source>
</evidence>
<proteinExistence type="predicted"/>
<evidence type="ECO:0000256" key="3">
    <source>
        <dbReference type="ARBA" id="ARBA00022723"/>
    </source>
</evidence>
<dbReference type="Gene3D" id="3.30.2010.10">
    <property type="entry name" value="Metalloproteases ('zincins'), catalytic domain"/>
    <property type="match status" value="1"/>
</dbReference>
<evidence type="ECO:0000256" key="7">
    <source>
        <dbReference type="PROSITE-ProRule" id="PRU00339"/>
    </source>
</evidence>
<feature type="domain" description="Peptidase M48" evidence="9">
    <location>
        <begin position="65"/>
        <end position="251"/>
    </location>
</feature>
<dbReference type="Pfam" id="PF01435">
    <property type="entry name" value="Peptidase_M48"/>
    <property type="match status" value="1"/>
</dbReference>
<dbReference type="InterPro" id="IPR019734">
    <property type="entry name" value="TPR_rpt"/>
</dbReference>
<dbReference type="InterPro" id="IPR051156">
    <property type="entry name" value="Mito/Outer_Membr_Metalloprot"/>
</dbReference>
<protein>
    <submittedName>
        <fullName evidence="10">Putative Zn-dependent protease</fullName>
    </submittedName>
</protein>
<dbReference type="GO" id="GO:0004222">
    <property type="term" value="F:metalloendopeptidase activity"/>
    <property type="evidence" value="ECO:0007669"/>
    <property type="project" value="InterPro"/>
</dbReference>
<keyword evidence="11" id="KW-1185">Reference proteome</keyword>
<evidence type="ECO:0000256" key="8">
    <source>
        <dbReference type="SAM" id="SignalP"/>
    </source>
</evidence>
<dbReference type="SUPFAM" id="SSF48452">
    <property type="entry name" value="TPR-like"/>
    <property type="match status" value="1"/>
</dbReference>
<dbReference type="OrthoDB" id="9814887at2"/>
<reference evidence="10 11" key="1">
    <citation type="submission" date="2019-03" db="EMBL/GenBank/DDBJ databases">
        <title>Genomic Encyclopedia of Type Strains, Phase IV (KMG-IV): sequencing the most valuable type-strain genomes for metagenomic binning, comparative biology and taxonomic classification.</title>
        <authorList>
            <person name="Goeker M."/>
        </authorList>
    </citation>
    <scope>NUCLEOTIDE SEQUENCE [LARGE SCALE GENOMIC DNA]</scope>
    <source>
        <strain evidence="10 11">DSM 19345</strain>
    </source>
</reference>
<keyword evidence="2 10" id="KW-0645">Protease</keyword>
<evidence type="ECO:0000256" key="6">
    <source>
        <dbReference type="ARBA" id="ARBA00023049"/>
    </source>
</evidence>
<dbReference type="Proteomes" id="UP000295678">
    <property type="component" value="Unassembled WGS sequence"/>
</dbReference>
<dbReference type="InterPro" id="IPR001915">
    <property type="entry name" value="Peptidase_M48"/>
</dbReference>
<feature type="repeat" description="TPR" evidence="7">
    <location>
        <begin position="332"/>
        <end position="365"/>
    </location>
</feature>
<dbReference type="PANTHER" id="PTHR22726">
    <property type="entry name" value="METALLOENDOPEPTIDASE OMA1"/>
    <property type="match status" value="1"/>
</dbReference>
<evidence type="ECO:0000256" key="1">
    <source>
        <dbReference type="ARBA" id="ARBA00001947"/>
    </source>
</evidence>
<accession>A0A4R3ME97</accession>
<dbReference type="PANTHER" id="PTHR22726:SF1">
    <property type="entry name" value="METALLOENDOPEPTIDASE OMA1, MITOCHONDRIAL"/>
    <property type="match status" value="1"/>
</dbReference>
<keyword evidence="6" id="KW-0482">Metalloprotease</keyword>
<keyword evidence="4" id="KW-0378">Hydrolase</keyword>
<evidence type="ECO:0000259" key="9">
    <source>
        <dbReference type="Pfam" id="PF01435"/>
    </source>
</evidence>
<keyword evidence="8" id="KW-0732">Signal</keyword>
<gene>
    <name evidence="10" type="ORF">EDC22_10480</name>
</gene>
<name>A0A4R3ME97_9HYPH</name>
<dbReference type="EMBL" id="SMAK01000004">
    <property type="protein sequence ID" value="TCT11323.1"/>
    <property type="molecule type" value="Genomic_DNA"/>
</dbReference>
<comment type="caution">
    <text evidence="10">The sequence shown here is derived from an EMBL/GenBank/DDBJ whole genome shotgun (WGS) entry which is preliminary data.</text>
</comment>
<dbReference type="PROSITE" id="PS50005">
    <property type="entry name" value="TPR"/>
    <property type="match status" value="1"/>
</dbReference>
<dbReference type="GO" id="GO:0016020">
    <property type="term" value="C:membrane"/>
    <property type="evidence" value="ECO:0007669"/>
    <property type="project" value="TreeGrafter"/>
</dbReference>
<evidence type="ECO:0000313" key="10">
    <source>
        <dbReference type="EMBL" id="TCT11323.1"/>
    </source>
</evidence>
<evidence type="ECO:0000256" key="4">
    <source>
        <dbReference type="ARBA" id="ARBA00022801"/>
    </source>
</evidence>
<sequence length="469" mass="50276">MAATAPDRRGDSVGYGVRRFRRLILASVMAIATAAASSTTANAQRVSFIRDAEIEGLLRDYAVPIIRAAGVGESAVRIYIIGSPQFNAFVASGRRIFINAGVLMQAKTPNEVIGVIAHETGHIAGGHLARQRLELQNAQAMAILATLLGAGAVAAGAVAGSAGDGAAAGQAIMMGGQSMVERSLLAYQRTEEQAADRAAVTYLNATGQSARGMLATFAALADQAFLTTKYADPYAQSHPMPRERIAALENLARQSKYFDKTDPPELQFRHDLARAKLYGHLDHPSSVMRRYPPSDSSLPARYARTIAQMRSGDYRNALAGAEALIAALPNHAYFWELKGDLLLKSGRAREAVAPLQKAVSLDPKSGLLKVLLGEALMATDDPKLLDQAINLMSQGLQSETEFGGGYRRLAIAYGKAGRVAEAELATAQGYFNDGDYEMAKRFAQRAQQGLKTGSPGWLRADDIIRFRPQ</sequence>